<keyword evidence="13" id="KW-1185">Reference proteome</keyword>
<evidence type="ECO:0000256" key="7">
    <source>
        <dbReference type="ARBA" id="ARBA00023136"/>
    </source>
</evidence>
<evidence type="ECO:0000256" key="3">
    <source>
        <dbReference type="ARBA" id="ARBA00022692"/>
    </source>
</evidence>
<comment type="caution">
    <text evidence="12">The sequence shown here is derived from an EMBL/GenBank/DDBJ whole genome shotgun (WGS) entry which is preliminary data.</text>
</comment>
<accession>A0ABR3Q1D8</accession>
<sequence length="86" mass="9715">MSGQIMWGKFLTMTALIMGGAYVLMTVTTPTEEQLYARLSPDLQRKVDAVRAARENPSKVKEQLQEASDSNKIVWAEDQQSQKLKK</sequence>
<reference evidence="12 13" key="1">
    <citation type="submission" date="2023-08" db="EMBL/GenBank/DDBJ databases">
        <title>Annotated Genome Sequence of Vanrija albida AlHP1.</title>
        <authorList>
            <person name="Herzog R."/>
        </authorList>
    </citation>
    <scope>NUCLEOTIDE SEQUENCE [LARGE SCALE GENOMIC DNA]</scope>
    <source>
        <strain evidence="12 13">AlHP1</strain>
    </source>
</reference>
<dbReference type="GeneID" id="95986388"/>
<evidence type="ECO:0000313" key="12">
    <source>
        <dbReference type="EMBL" id="KAL1408533.1"/>
    </source>
</evidence>
<evidence type="ECO:0000256" key="10">
    <source>
        <dbReference type="RuleBase" id="RU368005"/>
    </source>
</evidence>
<keyword evidence="4 10" id="KW-0999">Mitochondrion inner membrane</keyword>
<keyword evidence="6 10" id="KW-0496">Mitochondrion</keyword>
<evidence type="ECO:0000256" key="8">
    <source>
        <dbReference type="ARBA" id="ARBA00023186"/>
    </source>
</evidence>
<keyword evidence="8 10" id="KW-0143">Chaperone</keyword>
<dbReference type="Pfam" id="PF07960">
    <property type="entry name" value="CBP4"/>
    <property type="match status" value="1"/>
</dbReference>
<dbReference type="InterPro" id="IPR012420">
    <property type="entry name" value="Cbp4"/>
</dbReference>
<gene>
    <name evidence="12" type="primary">CBP4</name>
    <name evidence="12" type="ORF">Q8F55_005345</name>
</gene>
<dbReference type="EMBL" id="JBBXJM010000004">
    <property type="protein sequence ID" value="KAL1408533.1"/>
    <property type="molecule type" value="Genomic_DNA"/>
</dbReference>
<protein>
    <recommendedName>
        <fullName evidence="10">Cytochrome b mRNA-processing protein 4</fullName>
    </recommendedName>
</protein>
<evidence type="ECO:0000256" key="4">
    <source>
        <dbReference type="ARBA" id="ARBA00022792"/>
    </source>
</evidence>
<proteinExistence type="inferred from homology"/>
<name>A0ABR3Q1D8_9TREE</name>
<evidence type="ECO:0000313" key="13">
    <source>
        <dbReference type="Proteomes" id="UP001565368"/>
    </source>
</evidence>
<keyword evidence="3 10" id="KW-0812">Transmembrane</keyword>
<dbReference type="PANTHER" id="PTHR28202">
    <property type="entry name" value="ASSEMBLY FACTOR CBP4"/>
    <property type="match status" value="1"/>
</dbReference>
<evidence type="ECO:0000256" key="11">
    <source>
        <dbReference type="SAM" id="MobiDB-lite"/>
    </source>
</evidence>
<keyword evidence="5 10" id="KW-1133">Transmembrane helix</keyword>
<comment type="similarity">
    <text evidence="2 10">Belongs to the CBP4 family.</text>
</comment>
<feature type="compositionally biased region" description="Basic and acidic residues" evidence="11">
    <location>
        <begin position="54"/>
        <end position="64"/>
    </location>
</feature>
<comment type="function">
    <text evidence="9 10">Essential for the assembly of ubiquinol-cytochrome c reductase. It has a direct effect on the correct occurrence of the Rieske protein, core 4, core 5 and apocytochrome b.</text>
</comment>
<dbReference type="PANTHER" id="PTHR28202:SF1">
    <property type="entry name" value="ASSEMBLY FACTOR CBP4"/>
    <property type="match status" value="1"/>
</dbReference>
<keyword evidence="7 10" id="KW-0472">Membrane</keyword>
<feature type="transmembrane region" description="Helical" evidence="10">
    <location>
        <begin position="6"/>
        <end position="25"/>
    </location>
</feature>
<evidence type="ECO:0000256" key="9">
    <source>
        <dbReference type="ARBA" id="ARBA00025413"/>
    </source>
</evidence>
<evidence type="ECO:0000256" key="5">
    <source>
        <dbReference type="ARBA" id="ARBA00022989"/>
    </source>
</evidence>
<evidence type="ECO:0000256" key="2">
    <source>
        <dbReference type="ARBA" id="ARBA00006780"/>
    </source>
</evidence>
<dbReference type="Proteomes" id="UP001565368">
    <property type="component" value="Unassembled WGS sequence"/>
</dbReference>
<organism evidence="12 13">
    <name type="scientific">Vanrija albida</name>
    <dbReference type="NCBI Taxonomy" id="181172"/>
    <lineage>
        <taxon>Eukaryota</taxon>
        <taxon>Fungi</taxon>
        <taxon>Dikarya</taxon>
        <taxon>Basidiomycota</taxon>
        <taxon>Agaricomycotina</taxon>
        <taxon>Tremellomycetes</taxon>
        <taxon>Trichosporonales</taxon>
        <taxon>Trichosporonaceae</taxon>
        <taxon>Vanrija</taxon>
    </lineage>
</organism>
<evidence type="ECO:0000256" key="6">
    <source>
        <dbReference type="ARBA" id="ARBA00023128"/>
    </source>
</evidence>
<feature type="region of interest" description="Disordered" evidence="11">
    <location>
        <begin position="54"/>
        <end position="86"/>
    </location>
</feature>
<comment type="subcellular location">
    <subcellularLocation>
        <location evidence="1 10">Mitochondrion inner membrane</location>
        <topology evidence="1 10">Single-pass membrane protein</topology>
    </subcellularLocation>
</comment>
<dbReference type="RefSeq" id="XP_069208477.1">
    <property type="nucleotide sequence ID" value="XM_069353835.1"/>
</dbReference>
<evidence type="ECO:0000256" key="1">
    <source>
        <dbReference type="ARBA" id="ARBA00004434"/>
    </source>
</evidence>